<gene>
    <name evidence="2" type="ORF">PHAVU_010G039500g</name>
</gene>
<organism evidence="2 3">
    <name type="scientific">Phaseolus vulgaris</name>
    <name type="common">Kidney bean</name>
    <name type="synonym">French bean</name>
    <dbReference type="NCBI Taxonomy" id="3885"/>
    <lineage>
        <taxon>Eukaryota</taxon>
        <taxon>Viridiplantae</taxon>
        <taxon>Streptophyta</taxon>
        <taxon>Embryophyta</taxon>
        <taxon>Tracheophyta</taxon>
        <taxon>Spermatophyta</taxon>
        <taxon>Magnoliopsida</taxon>
        <taxon>eudicotyledons</taxon>
        <taxon>Gunneridae</taxon>
        <taxon>Pentapetalae</taxon>
        <taxon>rosids</taxon>
        <taxon>fabids</taxon>
        <taxon>Fabales</taxon>
        <taxon>Fabaceae</taxon>
        <taxon>Papilionoideae</taxon>
        <taxon>50 kb inversion clade</taxon>
        <taxon>NPAAA clade</taxon>
        <taxon>indigoferoid/millettioid clade</taxon>
        <taxon>Phaseoleae</taxon>
        <taxon>Phaseolus</taxon>
    </lineage>
</organism>
<dbReference type="OrthoDB" id="10417099at2759"/>
<dbReference type="AlphaFoldDB" id="V7AQ45"/>
<keyword evidence="1" id="KW-0472">Membrane</keyword>
<dbReference type="OMA" id="CFAPRNT"/>
<dbReference type="EMBL" id="CM002297">
    <property type="protein sequence ID" value="ESW06336.1"/>
    <property type="molecule type" value="Genomic_DNA"/>
</dbReference>
<accession>V7AQ45</accession>
<protein>
    <submittedName>
        <fullName evidence="2">Uncharacterized protein</fullName>
    </submittedName>
</protein>
<name>V7AQ45_PHAVU</name>
<keyword evidence="1" id="KW-1133">Transmembrane helix</keyword>
<keyword evidence="3" id="KW-1185">Reference proteome</keyword>
<dbReference type="Proteomes" id="UP000000226">
    <property type="component" value="Chromosome 10"/>
</dbReference>
<dbReference type="Gramene" id="ESW06336">
    <property type="protein sequence ID" value="ESW06336"/>
    <property type="gene ID" value="PHAVU_010G039500g"/>
</dbReference>
<evidence type="ECO:0000313" key="3">
    <source>
        <dbReference type="Proteomes" id="UP000000226"/>
    </source>
</evidence>
<sequence length="140" mass="15509">MNQAKNLSSFSSSRMSLTPLFLRAFITAQTLVWFLNPFFPTSLPMPSTLSLLANTSPTTVAALALQDLPHSSDSLMVCSAVDDVATIRPLLLSTTFAVIYFNDMNSLRTYRFITGIFNCLIEDGKPSMKISLIKTKQHQI</sequence>
<evidence type="ECO:0000313" key="2">
    <source>
        <dbReference type="EMBL" id="ESW06336.1"/>
    </source>
</evidence>
<evidence type="ECO:0000256" key="1">
    <source>
        <dbReference type="SAM" id="Phobius"/>
    </source>
</evidence>
<feature type="transmembrane region" description="Helical" evidence="1">
    <location>
        <begin position="85"/>
        <end position="102"/>
    </location>
</feature>
<proteinExistence type="predicted"/>
<reference evidence="3" key="1">
    <citation type="journal article" date="2014" name="Nat. Genet.">
        <title>A reference genome for common bean and genome-wide analysis of dual domestications.</title>
        <authorList>
            <person name="Schmutz J."/>
            <person name="McClean P.E."/>
            <person name="Mamidi S."/>
            <person name="Wu G.A."/>
            <person name="Cannon S.B."/>
            <person name="Grimwood J."/>
            <person name="Jenkins J."/>
            <person name="Shu S."/>
            <person name="Song Q."/>
            <person name="Chavarro C."/>
            <person name="Torres-Torres M."/>
            <person name="Geffroy V."/>
            <person name="Moghaddam S.M."/>
            <person name="Gao D."/>
            <person name="Abernathy B."/>
            <person name="Barry K."/>
            <person name="Blair M."/>
            <person name="Brick M.A."/>
            <person name="Chovatia M."/>
            <person name="Gepts P."/>
            <person name="Goodstein D.M."/>
            <person name="Gonzales M."/>
            <person name="Hellsten U."/>
            <person name="Hyten D.L."/>
            <person name="Jia G."/>
            <person name="Kelly J.D."/>
            <person name="Kudrna D."/>
            <person name="Lee R."/>
            <person name="Richard M.M."/>
            <person name="Miklas P.N."/>
            <person name="Osorno J.M."/>
            <person name="Rodrigues J."/>
            <person name="Thareau V."/>
            <person name="Urrea C.A."/>
            <person name="Wang M."/>
            <person name="Yu Y."/>
            <person name="Zhang M."/>
            <person name="Wing R.A."/>
            <person name="Cregan P.B."/>
            <person name="Rokhsar D.S."/>
            <person name="Jackson S.A."/>
        </authorList>
    </citation>
    <scope>NUCLEOTIDE SEQUENCE [LARGE SCALE GENOMIC DNA]</scope>
    <source>
        <strain evidence="3">cv. G19833</strain>
    </source>
</reference>
<keyword evidence="1" id="KW-0812">Transmembrane</keyword>
<feature type="transmembrane region" description="Helical" evidence="1">
    <location>
        <begin position="20"/>
        <end position="39"/>
    </location>
</feature>